<keyword evidence="1" id="KW-0694">RNA-binding</keyword>
<dbReference type="PANTHER" id="PTHR14379:SF3">
    <property type="entry name" value="MEIOSIS REGULATOR AND MRNA STABILITY FACTOR 1"/>
    <property type="match status" value="1"/>
</dbReference>
<dbReference type="GO" id="GO:0010468">
    <property type="term" value="P:regulation of gene expression"/>
    <property type="evidence" value="ECO:0007669"/>
    <property type="project" value="InterPro"/>
</dbReference>
<dbReference type="Proteomes" id="UP000663862">
    <property type="component" value="Unassembled WGS sequence"/>
</dbReference>
<feature type="compositionally biased region" description="Polar residues" evidence="2">
    <location>
        <begin position="225"/>
        <end position="235"/>
    </location>
</feature>
<dbReference type="CDD" id="cd00590">
    <property type="entry name" value="RRM_SF"/>
    <property type="match status" value="1"/>
</dbReference>
<feature type="compositionally biased region" description="Basic and acidic residues" evidence="2">
    <location>
        <begin position="306"/>
        <end position="323"/>
    </location>
</feature>
<evidence type="ECO:0000259" key="3">
    <source>
        <dbReference type="PROSITE" id="PS50102"/>
    </source>
</evidence>
<protein>
    <recommendedName>
        <fullName evidence="3">RRM domain-containing protein</fullName>
    </recommendedName>
</protein>
<feature type="compositionally biased region" description="Polar residues" evidence="2">
    <location>
        <begin position="271"/>
        <end position="280"/>
    </location>
</feature>
<dbReference type="InterPro" id="IPR024768">
    <property type="entry name" value="Marf1"/>
</dbReference>
<evidence type="ECO:0000313" key="5">
    <source>
        <dbReference type="Proteomes" id="UP000663862"/>
    </source>
</evidence>
<dbReference type="GO" id="GO:0003723">
    <property type="term" value="F:RNA binding"/>
    <property type="evidence" value="ECO:0007669"/>
    <property type="project" value="UniProtKB-UniRule"/>
</dbReference>
<dbReference type="GO" id="GO:1905762">
    <property type="term" value="F:CCR4-NOT complex binding"/>
    <property type="evidence" value="ECO:0007669"/>
    <property type="project" value="TreeGrafter"/>
</dbReference>
<dbReference type="SUPFAM" id="SSF54928">
    <property type="entry name" value="RNA-binding domain, RBD"/>
    <property type="match status" value="1"/>
</dbReference>
<evidence type="ECO:0000313" key="4">
    <source>
        <dbReference type="EMBL" id="CAF4662095.1"/>
    </source>
</evidence>
<dbReference type="InterPro" id="IPR035979">
    <property type="entry name" value="RBD_domain_sf"/>
</dbReference>
<evidence type="ECO:0000256" key="1">
    <source>
        <dbReference type="PROSITE-ProRule" id="PRU00176"/>
    </source>
</evidence>
<feature type="compositionally biased region" description="Basic and acidic residues" evidence="2">
    <location>
        <begin position="366"/>
        <end position="381"/>
    </location>
</feature>
<dbReference type="GO" id="GO:0005777">
    <property type="term" value="C:peroxisome"/>
    <property type="evidence" value="ECO:0007669"/>
    <property type="project" value="InterPro"/>
</dbReference>
<feature type="non-terminal residue" evidence="4">
    <location>
        <position position="1"/>
    </location>
</feature>
<comment type="caution">
    <text evidence="4">The sequence shown here is derived from an EMBL/GenBank/DDBJ whole genome shotgun (WGS) entry which is preliminary data.</text>
</comment>
<dbReference type="PROSITE" id="PS50102">
    <property type="entry name" value="RRM"/>
    <property type="match status" value="1"/>
</dbReference>
<feature type="region of interest" description="Disordered" evidence="2">
    <location>
        <begin position="361"/>
        <end position="381"/>
    </location>
</feature>
<evidence type="ECO:0000256" key="2">
    <source>
        <dbReference type="SAM" id="MobiDB-lite"/>
    </source>
</evidence>
<organism evidence="4 5">
    <name type="scientific">Rotaria socialis</name>
    <dbReference type="NCBI Taxonomy" id="392032"/>
    <lineage>
        <taxon>Eukaryota</taxon>
        <taxon>Metazoa</taxon>
        <taxon>Spiralia</taxon>
        <taxon>Gnathifera</taxon>
        <taxon>Rotifera</taxon>
        <taxon>Eurotatoria</taxon>
        <taxon>Bdelloidea</taxon>
        <taxon>Philodinida</taxon>
        <taxon>Philodinidae</taxon>
        <taxon>Rotaria</taxon>
    </lineage>
</organism>
<feature type="domain" description="RRM" evidence="3">
    <location>
        <begin position="457"/>
        <end position="551"/>
    </location>
</feature>
<name>A0A821GE36_9BILA</name>
<dbReference type="InterPro" id="IPR000504">
    <property type="entry name" value="RRM_dom"/>
</dbReference>
<dbReference type="AlphaFoldDB" id="A0A821GE36"/>
<dbReference type="Gene3D" id="3.30.70.330">
    <property type="match status" value="1"/>
</dbReference>
<gene>
    <name evidence="4" type="ORF">TSG867_LOCUS31402</name>
</gene>
<proteinExistence type="predicted"/>
<feature type="region of interest" description="Disordered" evidence="2">
    <location>
        <begin position="225"/>
        <end position="341"/>
    </location>
</feature>
<reference evidence="4" key="1">
    <citation type="submission" date="2021-02" db="EMBL/GenBank/DDBJ databases">
        <authorList>
            <person name="Nowell W R."/>
        </authorList>
    </citation>
    <scope>NUCLEOTIDE SEQUENCE</scope>
</reference>
<dbReference type="EMBL" id="CAJOBQ010005791">
    <property type="protein sequence ID" value="CAF4662095.1"/>
    <property type="molecule type" value="Genomic_DNA"/>
</dbReference>
<dbReference type="PANTHER" id="PTHR14379">
    <property type="entry name" value="LIMKAIN B LKAP"/>
    <property type="match status" value="1"/>
</dbReference>
<feature type="compositionally biased region" description="Basic and acidic residues" evidence="2">
    <location>
        <begin position="236"/>
        <end position="269"/>
    </location>
</feature>
<accession>A0A821GE36</accession>
<dbReference type="InterPro" id="IPR012677">
    <property type="entry name" value="Nucleotide-bd_a/b_plait_sf"/>
</dbReference>
<sequence length="679" mass="78224">MMCLLKKYYRRKWEEQYGKSNPWFISFIEQYQNGENHDIYERVLTHAAEYGDKNTENCRILSIVLQFLFETIDDECWTKTILFDDQYLKEQPTSHFQYLRGTENSDDQFLKETSICDGLWYAITNDGLKSITKYSDYIVPLIMHEQLNKSQSVLFQALREYYRTQLFSLLKENKIPDRQQLYDLALDNVAEHGWLTGIQVIQQKVAPKYYKNLLKNLNSLLQKRQAQANQTLEQQEGNKEHKAERDSLNPEKQEQKKSIDQQEQNKKEQGQVGNKNPENTLKNKSATKKEKNKTQKAQSQSEDPNEQGKIKIVEKEGVNKESNREEEEGKEQKQQATSNLQGINTCSENKHTEANLTETAVARNQQTDKEGKPNKTTSEVKPDDIIPETLHEKNKIFISGLPKKMPEQVLFDTLWDVFSTVGKIKINRITDKPWINLLRQKDNKSELSEQSQTIDSNKIFIAGLPTNMSEQVLFDKLCDVFLTVGKIKINRITDKPWINLLRQKGNKSELSGMASVTFEEEESVIKAIKKYNQQCIPTFNNARIYVQKHKAKHETPIPLATRMPPKPLSPVRAGPNQPDGPVNIFWDIENVAIPAGHNGFKIALNLQKTLITDRYRARGIFMVYCNTMTISEEHQKGLANAGVKIQHVPSSKTGAVDQHILMALQEFGVQHKESCTMVL</sequence>